<dbReference type="InterPro" id="IPR009030">
    <property type="entry name" value="Growth_fac_rcpt_cys_sf"/>
</dbReference>
<feature type="transmembrane region" description="Helical" evidence="2">
    <location>
        <begin position="662"/>
        <end position="684"/>
    </location>
</feature>
<keyword evidence="2" id="KW-0812">Transmembrane</keyword>
<feature type="transmembrane region" description="Helical" evidence="2">
    <location>
        <begin position="335"/>
        <end position="356"/>
    </location>
</feature>
<dbReference type="Proteomes" id="UP001189429">
    <property type="component" value="Unassembled WGS sequence"/>
</dbReference>
<proteinExistence type="predicted"/>
<keyword evidence="5" id="KW-1185">Reference proteome</keyword>
<reference evidence="4" key="1">
    <citation type="submission" date="2023-10" db="EMBL/GenBank/DDBJ databases">
        <authorList>
            <person name="Chen Y."/>
            <person name="Shah S."/>
            <person name="Dougan E. K."/>
            <person name="Thang M."/>
            <person name="Chan C."/>
        </authorList>
    </citation>
    <scope>NUCLEOTIDE SEQUENCE [LARGE SCALE GENOMIC DNA]</scope>
</reference>
<accession>A0ABN9YE41</accession>
<keyword evidence="2" id="KW-0472">Membrane</keyword>
<feature type="transmembrane region" description="Helical" evidence="2">
    <location>
        <begin position="627"/>
        <end position="650"/>
    </location>
</feature>
<protein>
    <submittedName>
        <fullName evidence="4">Uncharacterized protein</fullName>
    </submittedName>
</protein>
<name>A0ABN9YE41_9DINO</name>
<feature type="transmembrane region" description="Helical" evidence="2">
    <location>
        <begin position="277"/>
        <end position="295"/>
    </location>
</feature>
<gene>
    <name evidence="4" type="ORF">PCOR1329_LOCUS85070</name>
</gene>
<evidence type="ECO:0000313" key="4">
    <source>
        <dbReference type="EMBL" id="CAK0911085.1"/>
    </source>
</evidence>
<feature type="transmembrane region" description="Helical" evidence="2">
    <location>
        <begin position="589"/>
        <end position="607"/>
    </location>
</feature>
<feature type="signal peptide" evidence="3">
    <location>
        <begin position="1"/>
        <end position="24"/>
    </location>
</feature>
<feature type="chain" id="PRO_5046452080" evidence="3">
    <location>
        <begin position="25"/>
        <end position="699"/>
    </location>
</feature>
<feature type="transmembrane region" description="Helical" evidence="2">
    <location>
        <begin position="194"/>
        <end position="217"/>
    </location>
</feature>
<sequence>MAPIAGRMRLAWLISAVLVLPTSPARVKTTAHGSISLLAASVNSSAAAAAGAFRAAARSAKPKLKTRIKAKGRARGPVNVGSKDGARHDDDDSNYTTVRECNAPFSATEKAHVLCPARCPLMRFDPDLLCHWRCIPEETCRAYPGVIDRVAGYCFVCAVAGCQRCASDEQSCHECHAGFRLENGECINEGQWKWIVLLAVLGVVVVSVMAYVVLVAWRPVVSQEILRWGLEQRSRSKARRDDGNHELYALNLSLADEVTSAGGIGAALHFSWQRMTLWWSIAVTVASAAVTAYHGRLVAQDALMLPPYHDEVEGICTDRLDVHRGAEFEAMRIGVLWLTGLVYVCTSLGAVFWSWWQQMKFLRFHRTTASMQDYALMCRGFPQESGRQHEGPGTRLEEECTRFFQAAWGESVIGVSVAWNMSGLEENIKVAVHDIVYEVEREVRAGSDANCALDRQASYISTPPLTHRTSSFQPRTRCLCAPLVDTVDSVVWGEVPPCFLRSGGLSTPRAPDNRSEALQLIERIPTTGTCFVVFRTKADMKASLCLQLPKFRGVYEISAEMAEGNAEVVLWDGFGTTDAERRWLKVKGIGWMLMIIAMWTACFWGPYTLYILSWSSIAGASQGSAEIGMVVGLLITVGNQVVYAAAGILSEHVKYTCRNFRDTYYTSLYTFAVLVNTVLDMWLATARGNVSVIPDLSHH</sequence>
<feature type="region of interest" description="Disordered" evidence="1">
    <location>
        <begin position="71"/>
        <end position="93"/>
    </location>
</feature>
<evidence type="ECO:0000256" key="2">
    <source>
        <dbReference type="SAM" id="Phobius"/>
    </source>
</evidence>
<evidence type="ECO:0000256" key="3">
    <source>
        <dbReference type="SAM" id="SignalP"/>
    </source>
</evidence>
<comment type="caution">
    <text evidence="4">The sequence shown here is derived from an EMBL/GenBank/DDBJ whole genome shotgun (WGS) entry which is preliminary data.</text>
</comment>
<keyword evidence="3" id="KW-0732">Signal</keyword>
<organism evidence="4 5">
    <name type="scientific">Prorocentrum cordatum</name>
    <dbReference type="NCBI Taxonomy" id="2364126"/>
    <lineage>
        <taxon>Eukaryota</taxon>
        <taxon>Sar</taxon>
        <taxon>Alveolata</taxon>
        <taxon>Dinophyceae</taxon>
        <taxon>Prorocentrales</taxon>
        <taxon>Prorocentraceae</taxon>
        <taxon>Prorocentrum</taxon>
    </lineage>
</organism>
<dbReference type="SUPFAM" id="SSF57184">
    <property type="entry name" value="Growth factor receptor domain"/>
    <property type="match status" value="1"/>
</dbReference>
<evidence type="ECO:0000256" key="1">
    <source>
        <dbReference type="SAM" id="MobiDB-lite"/>
    </source>
</evidence>
<dbReference type="EMBL" id="CAUYUJ010022515">
    <property type="protein sequence ID" value="CAK0911085.1"/>
    <property type="molecule type" value="Genomic_DNA"/>
</dbReference>
<keyword evidence="2" id="KW-1133">Transmembrane helix</keyword>
<evidence type="ECO:0000313" key="5">
    <source>
        <dbReference type="Proteomes" id="UP001189429"/>
    </source>
</evidence>